<dbReference type="GO" id="GO:0032974">
    <property type="term" value="P:amino acid transmembrane export from vacuole"/>
    <property type="evidence" value="ECO:0007669"/>
    <property type="project" value="InterPro"/>
</dbReference>
<keyword evidence="5 9" id="KW-0812">Transmembrane</keyword>
<dbReference type="AlphaFoldDB" id="A0A8H3XFT8"/>
<dbReference type="Proteomes" id="UP000439903">
    <property type="component" value="Unassembled WGS sequence"/>
</dbReference>
<keyword evidence="7 9" id="KW-1133">Transmembrane helix</keyword>
<feature type="transmembrane region" description="Helical" evidence="9">
    <location>
        <begin position="93"/>
        <end position="112"/>
    </location>
</feature>
<feature type="transmembrane region" description="Helical" evidence="9">
    <location>
        <begin position="334"/>
        <end position="354"/>
    </location>
</feature>
<dbReference type="GO" id="GO:0005774">
    <property type="term" value="C:vacuolar membrane"/>
    <property type="evidence" value="ECO:0007669"/>
    <property type="project" value="UniProtKB-SubCell"/>
</dbReference>
<feature type="transmembrane region" description="Helical" evidence="9">
    <location>
        <begin position="239"/>
        <end position="263"/>
    </location>
</feature>
<dbReference type="InterPro" id="IPR024671">
    <property type="entry name" value="Atg22-like"/>
</dbReference>
<feature type="transmembrane region" description="Helical" evidence="9">
    <location>
        <begin position="124"/>
        <end position="143"/>
    </location>
</feature>
<reference evidence="10 11" key="1">
    <citation type="journal article" date="2019" name="Environ. Microbiol.">
        <title>At the nexus of three kingdoms: the genome of the mycorrhizal fungus Gigaspora margarita provides insights into plant, endobacterial and fungal interactions.</title>
        <authorList>
            <person name="Venice F."/>
            <person name="Ghignone S."/>
            <person name="Salvioli di Fossalunga A."/>
            <person name="Amselem J."/>
            <person name="Novero M."/>
            <person name="Xianan X."/>
            <person name="Sedzielewska Toro K."/>
            <person name="Morin E."/>
            <person name="Lipzen A."/>
            <person name="Grigoriev I.V."/>
            <person name="Henrissat B."/>
            <person name="Martin F.M."/>
            <person name="Bonfante P."/>
        </authorList>
    </citation>
    <scope>NUCLEOTIDE SEQUENCE [LARGE SCALE GENOMIC DNA]</scope>
    <source>
        <strain evidence="10 11">BEG34</strain>
    </source>
</reference>
<keyword evidence="4 9" id="KW-0926">Vacuole</keyword>
<keyword evidence="8 9" id="KW-0472">Membrane</keyword>
<evidence type="ECO:0000256" key="3">
    <source>
        <dbReference type="ARBA" id="ARBA00022448"/>
    </source>
</evidence>
<comment type="similarity">
    <text evidence="2 9">Belongs to the ATG22 family.</text>
</comment>
<keyword evidence="6 9" id="KW-0029">Amino-acid transport</keyword>
<dbReference type="PANTHER" id="PTHR23519:SF1">
    <property type="entry name" value="AUTOPHAGY-RELATED PROTEIN 22"/>
    <property type="match status" value="1"/>
</dbReference>
<evidence type="ECO:0000256" key="7">
    <source>
        <dbReference type="ARBA" id="ARBA00022989"/>
    </source>
</evidence>
<feature type="transmembrane region" description="Helical" evidence="9">
    <location>
        <begin position="213"/>
        <end position="233"/>
    </location>
</feature>
<keyword evidence="3 9" id="KW-0813">Transport</keyword>
<proteinExistence type="inferred from homology"/>
<comment type="caution">
    <text evidence="10">The sequence shown here is derived from an EMBL/GenBank/DDBJ whole genome shotgun (WGS) entry which is preliminary data.</text>
</comment>
<evidence type="ECO:0000256" key="9">
    <source>
        <dbReference type="RuleBase" id="RU363073"/>
    </source>
</evidence>
<evidence type="ECO:0000256" key="8">
    <source>
        <dbReference type="ARBA" id="ARBA00023136"/>
    </source>
</evidence>
<feature type="transmembrane region" description="Helical" evidence="9">
    <location>
        <begin position="431"/>
        <end position="458"/>
    </location>
</feature>
<feature type="transmembrane region" description="Helical" evidence="9">
    <location>
        <begin position="366"/>
        <end position="386"/>
    </location>
</feature>
<feature type="transmembrane region" description="Helical" evidence="9">
    <location>
        <begin position="464"/>
        <end position="483"/>
    </location>
</feature>
<organism evidence="10 11">
    <name type="scientific">Gigaspora margarita</name>
    <dbReference type="NCBI Taxonomy" id="4874"/>
    <lineage>
        <taxon>Eukaryota</taxon>
        <taxon>Fungi</taxon>
        <taxon>Fungi incertae sedis</taxon>
        <taxon>Mucoromycota</taxon>
        <taxon>Glomeromycotina</taxon>
        <taxon>Glomeromycetes</taxon>
        <taxon>Diversisporales</taxon>
        <taxon>Gigasporaceae</taxon>
        <taxon>Gigaspora</taxon>
    </lineage>
</organism>
<sequence length="502" mass="55873">MNLENSEEEKSASIANEELTPITKKEFVGWYILCAANGIYGGAPIGVLIPLFLETIAGQAGYELDRITPCNTNIANYNCVVRFGSGFISTESYSLYIISISVIVQTVLFISCGSLADHGKLQKMFALLYAFIGATATILFAAVTSPQLYLLAGVFAIISNCCYGATNIFSGAYIPIFSRNHPKVIEARNSNVPIIEIKKLEDEMTVNLSSHSLVVAIFAAMLVMFSAGAILILTTGSSYGIQIALAFAGSCWLFLLIFPIIWLTSRPKPPLPVGEHYLLYSWKRVGRTLLSTRSLWQTMKFLFGWFLISDGVSTLVVVGILFGKKHLGMTDTEIILMTSLVPVFEIIGIYLFFFLQKLFHLTDKTIVIITSIFSSILPLYVILGFWLPFGLNNRWEVWLYLLWFGISIGTISNYCRALFSIMIPIGHENEFFSLFQITSKGSSWIGTIASGIIINYTHNIRSPFWFLLVVIAFPAIIFCTVNVEKGKEDAEKYSKRENVDNS</sequence>
<dbReference type="EMBL" id="WTPW01001077">
    <property type="protein sequence ID" value="KAF0458571.1"/>
    <property type="molecule type" value="Genomic_DNA"/>
</dbReference>
<evidence type="ECO:0000313" key="11">
    <source>
        <dbReference type="Proteomes" id="UP000439903"/>
    </source>
</evidence>
<name>A0A8H3XFT8_GIGMA</name>
<evidence type="ECO:0000256" key="6">
    <source>
        <dbReference type="ARBA" id="ARBA00022970"/>
    </source>
</evidence>
<keyword evidence="11" id="KW-1185">Reference proteome</keyword>
<feature type="transmembrane region" description="Helical" evidence="9">
    <location>
        <begin position="28"/>
        <end position="53"/>
    </location>
</feature>
<evidence type="ECO:0000256" key="4">
    <source>
        <dbReference type="ARBA" id="ARBA00022554"/>
    </source>
</evidence>
<comment type="function">
    <text evidence="9">Vacuolar effluxer which mediate the efflux of amino acids resulting from autophagic degradation. The release of autophagic amino acids allows the maintenance of protein synthesis and viability during nitrogen starvation.</text>
</comment>
<dbReference type="InterPro" id="IPR050495">
    <property type="entry name" value="ATG22/LtaA_families"/>
</dbReference>
<accession>A0A8H3XFT8</accession>
<dbReference type="PANTHER" id="PTHR23519">
    <property type="entry name" value="AUTOPHAGY-RELATED PROTEIN 22"/>
    <property type="match status" value="1"/>
</dbReference>
<dbReference type="InterPro" id="IPR036259">
    <property type="entry name" value="MFS_trans_sf"/>
</dbReference>
<dbReference type="SUPFAM" id="SSF103473">
    <property type="entry name" value="MFS general substrate transporter"/>
    <property type="match status" value="1"/>
</dbReference>
<dbReference type="Pfam" id="PF11700">
    <property type="entry name" value="ATG22"/>
    <property type="match status" value="1"/>
</dbReference>
<evidence type="ECO:0000256" key="2">
    <source>
        <dbReference type="ARBA" id="ARBA00006978"/>
    </source>
</evidence>
<dbReference type="Gene3D" id="1.20.1250.20">
    <property type="entry name" value="MFS general substrate transporter like domains"/>
    <property type="match status" value="1"/>
</dbReference>
<evidence type="ECO:0000313" key="10">
    <source>
        <dbReference type="EMBL" id="KAF0458571.1"/>
    </source>
</evidence>
<feature type="transmembrane region" description="Helical" evidence="9">
    <location>
        <begin position="149"/>
        <end position="174"/>
    </location>
</feature>
<dbReference type="GO" id="GO:0012505">
    <property type="term" value="C:endomembrane system"/>
    <property type="evidence" value="ECO:0007669"/>
    <property type="project" value="UniProtKB-SubCell"/>
</dbReference>
<feature type="transmembrane region" description="Helical" evidence="9">
    <location>
        <begin position="398"/>
        <end position="419"/>
    </location>
</feature>
<gene>
    <name evidence="10" type="ORF">F8M41_000956</name>
</gene>
<keyword evidence="9" id="KW-0072">Autophagy</keyword>
<feature type="transmembrane region" description="Helical" evidence="9">
    <location>
        <begin position="301"/>
        <end position="322"/>
    </location>
</feature>
<evidence type="ECO:0000256" key="1">
    <source>
        <dbReference type="ARBA" id="ARBA00004127"/>
    </source>
</evidence>
<dbReference type="OrthoDB" id="192733at2759"/>
<protein>
    <recommendedName>
        <fullName evidence="9">Autophagy-related protein</fullName>
    </recommendedName>
</protein>
<comment type="subcellular location">
    <subcellularLocation>
        <location evidence="1">Endomembrane system</location>
        <topology evidence="1">Multi-pass membrane protein</topology>
    </subcellularLocation>
    <subcellularLocation>
        <location evidence="9">Vacuole membrane</location>
        <topology evidence="9">Multi-pass membrane protein</topology>
    </subcellularLocation>
</comment>
<evidence type="ECO:0000256" key="5">
    <source>
        <dbReference type="ARBA" id="ARBA00022692"/>
    </source>
</evidence>
<dbReference type="CDD" id="cd17483">
    <property type="entry name" value="MFS_Atg22_like"/>
    <property type="match status" value="1"/>
</dbReference>
<dbReference type="GO" id="GO:0006914">
    <property type="term" value="P:autophagy"/>
    <property type="evidence" value="ECO:0007669"/>
    <property type="project" value="UniProtKB-KW"/>
</dbReference>
<dbReference type="InterPro" id="IPR044738">
    <property type="entry name" value="Atg22"/>
</dbReference>